<evidence type="ECO:0000313" key="2">
    <source>
        <dbReference type="EMBL" id="MPC54573.1"/>
    </source>
</evidence>
<reference evidence="2 3" key="1">
    <citation type="submission" date="2019-05" db="EMBL/GenBank/DDBJ databases">
        <title>Another draft genome of Portunus trituberculatus and its Hox gene families provides insights of decapod evolution.</title>
        <authorList>
            <person name="Jeong J.-H."/>
            <person name="Song I."/>
            <person name="Kim S."/>
            <person name="Choi T."/>
            <person name="Kim D."/>
            <person name="Ryu S."/>
            <person name="Kim W."/>
        </authorList>
    </citation>
    <scope>NUCLEOTIDE SEQUENCE [LARGE SCALE GENOMIC DNA]</scope>
    <source>
        <tissue evidence="2">Muscle</tissue>
    </source>
</reference>
<comment type="caution">
    <text evidence="2">The sequence shown here is derived from an EMBL/GenBank/DDBJ whole genome shotgun (WGS) entry which is preliminary data.</text>
</comment>
<organism evidence="2 3">
    <name type="scientific">Portunus trituberculatus</name>
    <name type="common">Swimming crab</name>
    <name type="synonym">Neptunus trituberculatus</name>
    <dbReference type="NCBI Taxonomy" id="210409"/>
    <lineage>
        <taxon>Eukaryota</taxon>
        <taxon>Metazoa</taxon>
        <taxon>Ecdysozoa</taxon>
        <taxon>Arthropoda</taxon>
        <taxon>Crustacea</taxon>
        <taxon>Multicrustacea</taxon>
        <taxon>Malacostraca</taxon>
        <taxon>Eumalacostraca</taxon>
        <taxon>Eucarida</taxon>
        <taxon>Decapoda</taxon>
        <taxon>Pleocyemata</taxon>
        <taxon>Brachyura</taxon>
        <taxon>Eubrachyura</taxon>
        <taxon>Portunoidea</taxon>
        <taxon>Portunidae</taxon>
        <taxon>Portuninae</taxon>
        <taxon>Portunus</taxon>
    </lineage>
</organism>
<dbReference type="AlphaFoldDB" id="A0A5B7GBA5"/>
<feature type="region of interest" description="Disordered" evidence="1">
    <location>
        <begin position="65"/>
        <end position="86"/>
    </location>
</feature>
<protein>
    <submittedName>
        <fullName evidence="2">Uncharacterized protein</fullName>
    </submittedName>
</protein>
<name>A0A5B7GBA5_PORTR</name>
<evidence type="ECO:0000313" key="3">
    <source>
        <dbReference type="Proteomes" id="UP000324222"/>
    </source>
</evidence>
<keyword evidence="3" id="KW-1185">Reference proteome</keyword>
<proteinExistence type="predicted"/>
<sequence length="116" mass="12750">MHCNPKAHATLYNTTRTKITTLLFTIYLIFTPPQSTKATRRSQHSNESSIVHSTAYASLSTQYRHTVPGTTSPHLTAEGNTLSQEEQAPHICNTSFLGTALHGKAQQGIKQRSATQ</sequence>
<dbReference type="EMBL" id="VSRR010012460">
    <property type="protein sequence ID" value="MPC54573.1"/>
    <property type="molecule type" value="Genomic_DNA"/>
</dbReference>
<evidence type="ECO:0000256" key="1">
    <source>
        <dbReference type="SAM" id="MobiDB-lite"/>
    </source>
</evidence>
<gene>
    <name evidence="2" type="ORF">E2C01_048494</name>
</gene>
<accession>A0A5B7GBA5</accession>
<dbReference type="Proteomes" id="UP000324222">
    <property type="component" value="Unassembled WGS sequence"/>
</dbReference>